<dbReference type="SFLD" id="SFLDG01067">
    <property type="entry name" value="SPASM/twitch_domain_containing"/>
    <property type="match status" value="1"/>
</dbReference>
<dbReference type="InterPro" id="IPR006638">
    <property type="entry name" value="Elp3/MiaA/NifB-like_rSAM"/>
</dbReference>
<dbReference type="Gene3D" id="3.20.20.70">
    <property type="entry name" value="Aldolase class I"/>
    <property type="match status" value="1"/>
</dbReference>
<evidence type="ECO:0000313" key="24">
    <source>
        <dbReference type="Proteomes" id="UP000735302"/>
    </source>
</evidence>
<dbReference type="InterPro" id="IPR013785">
    <property type="entry name" value="Aldolase_TIM"/>
</dbReference>
<feature type="compositionally biased region" description="Low complexity" evidence="21">
    <location>
        <begin position="515"/>
        <end position="531"/>
    </location>
</feature>
<comment type="catalytic activity">
    <reaction evidence="1">
        <text>(8S)-3',8-cyclo-7,8-dihydroguanosine 5'-triphosphate = cyclic pyranopterin phosphate + diphosphate</text>
        <dbReference type="Rhea" id="RHEA:49580"/>
        <dbReference type="ChEBI" id="CHEBI:33019"/>
        <dbReference type="ChEBI" id="CHEBI:59648"/>
        <dbReference type="ChEBI" id="CHEBI:131766"/>
        <dbReference type="EC" id="4.6.1.17"/>
    </reaction>
</comment>
<comment type="similarity">
    <text evidence="4">In the C-terminal section; belongs to the MoaC family.</text>
</comment>
<dbReference type="Proteomes" id="UP000735302">
    <property type="component" value="Unassembled WGS sequence"/>
</dbReference>
<dbReference type="SFLD" id="SFLDS00029">
    <property type="entry name" value="Radical_SAM"/>
    <property type="match status" value="1"/>
</dbReference>
<keyword evidence="15" id="KW-0342">GTP-binding</keyword>
<evidence type="ECO:0000256" key="12">
    <source>
        <dbReference type="ARBA" id="ARBA00022741"/>
    </source>
</evidence>
<evidence type="ECO:0000256" key="16">
    <source>
        <dbReference type="ARBA" id="ARBA00023150"/>
    </source>
</evidence>
<keyword evidence="11" id="KW-0479">Metal-binding</keyword>
<evidence type="ECO:0000313" key="23">
    <source>
        <dbReference type="EMBL" id="GFO35591.1"/>
    </source>
</evidence>
<dbReference type="Pfam" id="PF01967">
    <property type="entry name" value="MoaC"/>
    <property type="match status" value="1"/>
</dbReference>
<evidence type="ECO:0000256" key="5">
    <source>
        <dbReference type="ARBA" id="ARBA00009862"/>
    </source>
</evidence>
<proteinExistence type="inferred from homology"/>
<dbReference type="SMART" id="SM00729">
    <property type="entry name" value="Elp3"/>
    <property type="match status" value="1"/>
</dbReference>
<comment type="similarity">
    <text evidence="5">In the N-terminal section; belongs to the radical SAM superfamily. MoaA family.</text>
</comment>
<dbReference type="Gene3D" id="3.30.70.640">
    <property type="entry name" value="Molybdopterin cofactor biosynthesis C (MoaC) domain"/>
    <property type="match status" value="1"/>
</dbReference>
<dbReference type="InterPro" id="IPR047594">
    <property type="entry name" value="MoaC_bact/euk"/>
</dbReference>
<dbReference type="NCBIfam" id="TIGR02666">
    <property type="entry name" value="moaA"/>
    <property type="match status" value="1"/>
</dbReference>
<reference evidence="23 24" key="1">
    <citation type="journal article" date="2021" name="Elife">
        <title>Chloroplast acquisition without the gene transfer in kleptoplastic sea slugs, Plakobranchus ocellatus.</title>
        <authorList>
            <person name="Maeda T."/>
            <person name="Takahashi S."/>
            <person name="Yoshida T."/>
            <person name="Shimamura S."/>
            <person name="Takaki Y."/>
            <person name="Nagai Y."/>
            <person name="Toyoda A."/>
            <person name="Suzuki Y."/>
            <person name="Arimoto A."/>
            <person name="Ishii H."/>
            <person name="Satoh N."/>
            <person name="Nishiyama T."/>
            <person name="Hasebe M."/>
            <person name="Maruyama T."/>
            <person name="Minagawa J."/>
            <person name="Obokata J."/>
            <person name="Shigenobu S."/>
        </authorList>
    </citation>
    <scope>NUCLEOTIDE SEQUENCE [LARGE SCALE GENOMIC DNA]</scope>
</reference>
<dbReference type="CDD" id="cd01335">
    <property type="entry name" value="Radical_SAM"/>
    <property type="match status" value="1"/>
</dbReference>
<evidence type="ECO:0000256" key="11">
    <source>
        <dbReference type="ARBA" id="ARBA00022723"/>
    </source>
</evidence>
<evidence type="ECO:0000256" key="2">
    <source>
        <dbReference type="ARBA" id="ARBA00001966"/>
    </source>
</evidence>
<dbReference type="PROSITE" id="PS01305">
    <property type="entry name" value="MOAA_NIFB_PQQE"/>
    <property type="match status" value="1"/>
</dbReference>
<dbReference type="SUPFAM" id="SSF55040">
    <property type="entry name" value="Molybdenum cofactor biosynthesis protein C, MoaC"/>
    <property type="match status" value="1"/>
</dbReference>
<evidence type="ECO:0000256" key="20">
    <source>
        <dbReference type="ARBA" id="ARBA00063038"/>
    </source>
</evidence>
<dbReference type="InterPro" id="IPR050105">
    <property type="entry name" value="MoCo_biosynth_MoaA/MoaC"/>
</dbReference>
<name>A0AAV4CUK7_9GAST</name>
<keyword evidence="14" id="KW-0411">Iron-sulfur</keyword>
<dbReference type="SUPFAM" id="SSF102114">
    <property type="entry name" value="Radical SAM enzymes"/>
    <property type="match status" value="1"/>
</dbReference>
<comment type="catalytic activity">
    <reaction evidence="18">
        <text>GTP + AH2 + S-adenosyl-L-methionine = (8S)-3',8-cyclo-7,8-dihydroguanosine 5'-triphosphate + 5'-deoxyadenosine + L-methionine + A + H(+)</text>
        <dbReference type="Rhea" id="RHEA:49576"/>
        <dbReference type="ChEBI" id="CHEBI:13193"/>
        <dbReference type="ChEBI" id="CHEBI:15378"/>
        <dbReference type="ChEBI" id="CHEBI:17319"/>
        <dbReference type="ChEBI" id="CHEBI:17499"/>
        <dbReference type="ChEBI" id="CHEBI:37565"/>
        <dbReference type="ChEBI" id="CHEBI:57844"/>
        <dbReference type="ChEBI" id="CHEBI:59789"/>
        <dbReference type="ChEBI" id="CHEBI:131766"/>
        <dbReference type="EC" id="4.1.99.22"/>
    </reaction>
</comment>
<feature type="compositionally biased region" description="Polar residues" evidence="21">
    <location>
        <begin position="577"/>
        <end position="587"/>
    </location>
</feature>
<keyword evidence="17" id="KW-0456">Lyase</keyword>
<evidence type="ECO:0000256" key="17">
    <source>
        <dbReference type="ARBA" id="ARBA00023239"/>
    </source>
</evidence>
<evidence type="ECO:0000256" key="14">
    <source>
        <dbReference type="ARBA" id="ARBA00023014"/>
    </source>
</evidence>
<dbReference type="PANTHER" id="PTHR22960:SF0">
    <property type="entry name" value="MOLYBDENUM COFACTOR BIOSYNTHESIS PROTEIN 1"/>
    <property type="match status" value="1"/>
</dbReference>
<dbReference type="InterPro" id="IPR036522">
    <property type="entry name" value="MoaC_sf"/>
</dbReference>
<evidence type="ECO:0000256" key="8">
    <source>
        <dbReference type="ARBA" id="ARBA00015273"/>
    </source>
</evidence>
<protein>
    <recommendedName>
        <fullName evidence="8">Molybdenum cofactor biosynthesis protein 1</fullName>
        <ecNumber evidence="6">4.1.99.22</ecNumber>
        <ecNumber evidence="7">4.6.1.17</ecNumber>
    </recommendedName>
</protein>
<keyword evidence="13" id="KW-0408">Iron</keyword>
<dbReference type="EC" id="4.1.99.22" evidence="6"/>
<accession>A0AAV4CUK7</accession>
<dbReference type="GO" id="GO:0046872">
    <property type="term" value="F:metal ion binding"/>
    <property type="evidence" value="ECO:0007669"/>
    <property type="project" value="UniProtKB-KW"/>
</dbReference>
<comment type="function">
    <text evidence="19">Isoform MOCS1A and isoform MOCS1B probably form a complex that catalyzes the conversion of 5'-GTP to cyclic pyranopterin monophosphate (cPMP). MOCS1A catalyzes the cyclization of GTP to (8S)-3',8-cyclo-7,8-dihydroguanosine 5'-triphosphate and MOCS1B catalyzes the subsequent conversion of (8S)-3',8-cyclo-7,8-dihydroguanosine 5'-triphosphate to cPMP.</text>
</comment>
<dbReference type="NCBIfam" id="TIGR00581">
    <property type="entry name" value="moaC"/>
    <property type="match status" value="1"/>
</dbReference>
<keyword evidence="16" id="KW-0501">Molybdenum cofactor biosynthesis</keyword>
<feature type="domain" description="Radical SAM core" evidence="22">
    <location>
        <begin position="98"/>
        <end position="321"/>
    </location>
</feature>
<dbReference type="SFLD" id="SFLDG01386">
    <property type="entry name" value="main_SPASM_domain-containing"/>
    <property type="match status" value="1"/>
</dbReference>
<keyword evidence="10" id="KW-0949">S-adenosyl-L-methionine</keyword>
<dbReference type="InterPro" id="IPR023045">
    <property type="entry name" value="MoaC"/>
</dbReference>
<gene>
    <name evidence="23" type="ORF">PoB_006209600</name>
</gene>
<dbReference type="InterPro" id="IPR013483">
    <property type="entry name" value="MoaA"/>
</dbReference>
<evidence type="ECO:0000256" key="6">
    <source>
        <dbReference type="ARBA" id="ARBA00012167"/>
    </source>
</evidence>
<evidence type="ECO:0000256" key="13">
    <source>
        <dbReference type="ARBA" id="ARBA00023004"/>
    </source>
</evidence>
<comment type="subunit">
    <text evidence="20">Isoform MOCS1A and isoform MOCS1B probably form a heterooligomer.</text>
</comment>
<dbReference type="PROSITE" id="PS51918">
    <property type="entry name" value="RADICAL_SAM"/>
    <property type="match status" value="1"/>
</dbReference>
<dbReference type="Pfam" id="PF04055">
    <property type="entry name" value="Radical_SAM"/>
    <property type="match status" value="1"/>
</dbReference>
<comment type="cofactor">
    <cofactor evidence="2">
        <name>[4Fe-4S] cluster</name>
        <dbReference type="ChEBI" id="CHEBI:49883"/>
    </cofactor>
</comment>
<dbReference type="GO" id="GO:0061799">
    <property type="term" value="F:cyclic pyranopterin monophosphate synthase activity"/>
    <property type="evidence" value="ECO:0007669"/>
    <property type="project" value="UniProtKB-EC"/>
</dbReference>
<dbReference type="InterPro" id="IPR058240">
    <property type="entry name" value="rSAM_sf"/>
</dbReference>
<dbReference type="CDD" id="cd21117">
    <property type="entry name" value="Twitch_MoaA"/>
    <property type="match status" value="1"/>
</dbReference>
<sequence>MPRAPLCSRSSLQTLRFVCPSLVQGIIPDTAPVMWNAALRCALGHQHLVSVRQCTTAVAAASLKPLKQETDSFMDLKRKVQEKVATFDRPFSEFLTDTFGRQHTYLRISLTEKCNLRCQYCMPEEGVTLSPKDNILTAEEIIKLSRLFVSEGITKIRLTGGEPLVRPDLKEIISGLNELRPLGLRHIGITSNAIALQRRLAGLQEAGLDQVNLSLDTLVPAKFEFITRRKGFDKVMAGIDKALELGYDPVKVNCVVMRGFNEDEVCDFVAFTEHKPIDVRFIEYMPFGGNKWNTNKFVSYEEMLRMIRERWPSFRRLSDRPNDTSKAYSVPSFAGQVGFITSMSEHFCGTCNRLRITADGNLKVCLHGNAEISLRDAVRGNATDIELLEVIGAAVKRKKKQHAGMTNLSKMENRPMILIDDFLTDNTLNYGSCEVASIHWTSKQNCKTEISGQCLPSSINAHLNFKRRQLSSDPPNFLKAVNRLSSRSAIYSSIHLSVESKQKWSALKQGIRPYSSASNDSGSSSGMKSNSIQDVFIGTDKDKTGNRINSHDKASSSRESCSTSTFTVGRRIRDVTNEAQNSKSETATLDERPQLTHTDSEGKATMVDVGNKPPTLREARAQSSIYLGPEASRLVKENKLKKGDVLTVAQLAGIMSAKQTSTLIPLCHNINLTKVSVTCRLLESSHTVEVDTLARTIGSTGVEMEALTAAAVAALTVYDMCKAVTHDMVIGDIKLVSKSGGRRDFQR</sequence>
<evidence type="ECO:0000256" key="10">
    <source>
        <dbReference type="ARBA" id="ARBA00022691"/>
    </source>
</evidence>
<dbReference type="EC" id="4.6.1.17" evidence="7"/>
<keyword evidence="9" id="KW-0004">4Fe-4S</keyword>
<dbReference type="Pfam" id="PF06463">
    <property type="entry name" value="Mob_synth_C"/>
    <property type="match status" value="1"/>
</dbReference>
<dbReference type="InterPro" id="IPR002820">
    <property type="entry name" value="Mopterin_CF_biosynth-C_dom"/>
</dbReference>
<comment type="caution">
    <text evidence="23">The sequence shown here is derived from an EMBL/GenBank/DDBJ whole genome shotgun (WGS) entry which is preliminary data.</text>
</comment>
<dbReference type="GO" id="GO:0006777">
    <property type="term" value="P:Mo-molybdopterin cofactor biosynthetic process"/>
    <property type="evidence" value="ECO:0007669"/>
    <property type="project" value="UniProtKB-KW"/>
</dbReference>
<feature type="compositionally biased region" description="Low complexity" evidence="21">
    <location>
        <begin position="557"/>
        <end position="567"/>
    </location>
</feature>
<dbReference type="HAMAP" id="MF_01225_B">
    <property type="entry name" value="MoaA_B"/>
    <property type="match status" value="1"/>
</dbReference>
<dbReference type="CDD" id="cd01420">
    <property type="entry name" value="MoaC_PE"/>
    <property type="match status" value="1"/>
</dbReference>
<evidence type="ECO:0000256" key="9">
    <source>
        <dbReference type="ARBA" id="ARBA00022485"/>
    </source>
</evidence>
<dbReference type="InterPro" id="IPR007197">
    <property type="entry name" value="rSAM"/>
</dbReference>
<evidence type="ECO:0000256" key="7">
    <source>
        <dbReference type="ARBA" id="ARBA00012575"/>
    </source>
</evidence>
<evidence type="ECO:0000256" key="21">
    <source>
        <dbReference type="SAM" id="MobiDB-lite"/>
    </source>
</evidence>
<dbReference type="PANTHER" id="PTHR22960">
    <property type="entry name" value="MOLYBDOPTERIN COFACTOR SYNTHESIS PROTEIN A"/>
    <property type="match status" value="1"/>
</dbReference>
<feature type="compositionally biased region" description="Basic and acidic residues" evidence="21">
    <location>
        <begin position="539"/>
        <end position="556"/>
    </location>
</feature>
<evidence type="ECO:0000256" key="4">
    <source>
        <dbReference type="ARBA" id="ARBA00008484"/>
    </source>
</evidence>
<dbReference type="InterPro" id="IPR000385">
    <property type="entry name" value="MoaA_NifB_PqqE_Fe-S-bd_CS"/>
</dbReference>
<evidence type="ECO:0000256" key="15">
    <source>
        <dbReference type="ARBA" id="ARBA00023134"/>
    </source>
</evidence>
<evidence type="ECO:0000256" key="3">
    <source>
        <dbReference type="ARBA" id="ARBA00005046"/>
    </source>
</evidence>
<evidence type="ECO:0000256" key="19">
    <source>
        <dbReference type="ARBA" id="ARBA00054222"/>
    </source>
</evidence>
<comment type="pathway">
    <text evidence="3">Cofactor biosynthesis; molybdopterin biosynthesis.</text>
</comment>
<organism evidence="23 24">
    <name type="scientific">Plakobranchus ocellatus</name>
    <dbReference type="NCBI Taxonomy" id="259542"/>
    <lineage>
        <taxon>Eukaryota</taxon>
        <taxon>Metazoa</taxon>
        <taxon>Spiralia</taxon>
        <taxon>Lophotrochozoa</taxon>
        <taxon>Mollusca</taxon>
        <taxon>Gastropoda</taxon>
        <taxon>Heterobranchia</taxon>
        <taxon>Euthyneura</taxon>
        <taxon>Panpulmonata</taxon>
        <taxon>Sacoglossa</taxon>
        <taxon>Placobranchoidea</taxon>
        <taxon>Plakobranchidae</taxon>
        <taxon>Plakobranchus</taxon>
    </lineage>
</organism>
<dbReference type="EMBL" id="BLXT01006999">
    <property type="protein sequence ID" value="GFO35591.1"/>
    <property type="molecule type" value="Genomic_DNA"/>
</dbReference>
<dbReference type="NCBIfam" id="NF006870">
    <property type="entry name" value="PRK09364.1"/>
    <property type="match status" value="1"/>
</dbReference>
<dbReference type="FunFam" id="3.20.20.70:FF:000117">
    <property type="entry name" value="molybdenum cofactor biosynthesis protein 1"/>
    <property type="match status" value="1"/>
</dbReference>
<dbReference type="SFLD" id="SFLDG01383">
    <property type="entry name" value="cyclic_pyranopterin_phosphate"/>
    <property type="match status" value="1"/>
</dbReference>
<feature type="compositionally biased region" description="Basic and acidic residues" evidence="21">
    <location>
        <begin position="589"/>
        <end position="602"/>
    </location>
</feature>
<evidence type="ECO:0000256" key="1">
    <source>
        <dbReference type="ARBA" id="ARBA00001637"/>
    </source>
</evidence>
<evidence type="ECO:0000256" key="18">
    <source>
        <dbReference type="ARBA" id="ARBA00048697"/>
    </source>
</evidence>
<feature type="region of interest" description="Disordered" evidence="21">
    <location>
        <begin position="512"/>
        <end position="611"/>
    </location>
</feature>
<evidence type="ECO:0000259" key="22">
    <source>
        <dbReference type="PROSITE" id="PS51918"/>
    </source>
</evidence>
<dbReference type="InterPro" id="IPR040064">
    <property type="entry name" value="MoaA-like"/>
</dbReference>
<dbReference type="AlphaFoldDB" id="A0AAV4CUK7"/>
<dbReference type="NCBIfam" id="NF001199">
    <property type="entry name" value="PRK00164.2-1"/>
    <property type="match status" value="1"/>
</dbReference>
<keyword evidence="24" id="KW-1185">Reference proteome</keyword>
<dbReference type="GO" id="GO:0051539">
    <property type="term" value="F:4 iron, 4 sulfur cluster binding"/>
    <property type="evidence" value="ECO:0007669"/>
    <property type="project" value="UniProtKB-KW"/>
</dbReference>
<dbReference type="InterPro" id="IPR010505">
    <property type="entry name" value="MoaA_twitch"/>
</dbReference>
<dbReference type="GO" id="GO:0005525">
    <property type="term" value="F:GTP binding"/>
    <property type="evidence" value="ECO:0007669"/>
    <property type="project" value="UniProtKB-KW"/>
</dbReference>
<keyword evidence="12" id="KW-0547">Nucleotide-binding</keyword>
<dbReference type="GO" id="GO:0061798">
    <property type="term" value="F:GTP 3',8'-cyclase activity"/>
    <property type="evidence" value="ECO:0007669"/>
    <property type="project" value="UniProtKB-EC"/>
</dbReference>